<reference evidence="3 4" key="1">
    <citation type="journal article" date="2011" name="Stand. Genomic Sci.">
        <title>Complete genome sequence of Thermomonospora curvata type strain (B9).</title>
        <authorList>
            <person name="Chertkov O."/>
            <person name="Sikorski J."/>
            <person name="Nolan M."/>
            <person name="Lapidus A."/>
            <person name="Lucas S."/>
            <person name="Del Rio T.G."/>
            <person name="Tice H."/>
            <person name="Cheng J.F."/>
            <person name="Goodwin L."/>
            <person name="Pitluck S."/>
            <person name="Liolios K."/>
            <person name="Ivanova N."/>
            <person name="Mavromatis K."/>
            <person name="Mikhailova N."/>
            <person name="Ovchinnikova G."/>
            <person name="Pati A."/>
            <person name="Chen A."/>
            <person name="Palaniappan K."/>
            <person name="Djao O.D."/>
            <person name="Land M."/>
            <person name="Hauser L."/>
            <person name="Chang Y.J."/>
            <person name="Jeffries C.D."/>
            <person name="Brettin T."/>
            <person name="Han C."/>
            <person name="Detter J.C."/>
            <person name="Rohde M."/>
            <person name="Goker M."/>
            <person name="Woyke T."/>
            <person name="Bristow J."/>
            <person name="Eisen J.A."/>
            <person name="Markowitz V."/>
            <person name="Hugenholtz P."/>
            <person name="Klenk H.P."/>
            <person name="Kyrpides N.C."/>
        </authorList>
    </citation>
    <scope>NUCLEOTIDE SEQUENCE [LARGE SCALE GENOMIC DNA]</scope>
    <source>
        <strain evidence="4">ATCC 19995 / DSM 43183 / JCM 3096 / KCTC 9072 / NBRC 15933 / NCIMB 10081 / Henssen B9</strain>
    </source>
</reference>
<dbReference type="KEGG" id="tcu:Tcur_4761"/>
<feature type="compositionally biased region" description="Low complexity" evidence="1">
    <location>
        <begin position="321"/>
        <end position="330"/>
    </location>
</feature>
<keyword evidence="2" id="KW-0812">Transmembrane</keyword>
<protein>
    <submittedName>
        <fullName evidence="3">Uncharacterized protein</fullName>
    </submittedName>
</protein>
<dbReference type="STRING" id="471852.Tcur_4761"/>
<feature type="region of interest" description="Disordered" evidence="1">
    <location>
        <begin position="136"/>
        <end position="552"/>
    </location>
</feature>
<accession>D1A776</accession>
<evidence type="ECO:0000313" key="4">
    <source>
        <dbReference type="Proteomes" id="UP000001918"/>
    </source>
</evidence>
<feature type="compositionally biased region" description="Polar residues" evidence="1">
    <location>
        <begin position="340"/>
        <end position="349"/>
    </location>
</feature>
<dbReference type="AlphaFoldDB" id="D1A776"/>
<organism evidence="3 4">
    <name type="scientific">Thermomonospora curvata (strain ATCC 19995 / DSM 43183 / JCM 3096 / KCTC 9072 / NBRC 15933 / NCIMB 10081 / Henssen B9)</name>
    <dbReference type="NCBI Taxonomy" id="471852"/>
    <lineage>
        <taxon>Bacteria</taxon>
        <taxon>Bacillati</taxon>
        <taxon>Actinomycetota</taxon>
        <taxon>Actinomycetes</taxon>
        <taxon>Streptosporangiales</taxon>
        <taxon>Thermomonosporaceae</taxon>
        <taxon>Thermomonospora</taxon>
    </lineage>
</organism>
<evidence type="ECO:0000313" key="3">
    <source>
        <dbReference type="EMBL" id="ACZ00282.1"/>
    </source>
</evidence>
<evidence type="ECO:0000256" key="2">
    <source>
        <dbReference type="SAM" id="Phobius"/>
    </source>
</evidence>
<feature type="compositionally biased region" description="Gly residues" evidence="1">
    <location>
        <begin position="208"/>
        <end position="217"/>
    </location>
</feature>
<evidence type="ECO:0000256" key="1">
    <source>
        <dbReference type="SAM" id="MobiDB-lite"/>
    </source>
</evidence>
<feature type="compositionally biased region" description="Basic and acidic residues" evidence="1">
    <location>
        <begin position="294"/>
        <end position="309"/>
    </location>
</feature>
<gene>
    <name evidence="3" type="ordered locus">Tcur_4761</name>
</gene>
<feature type="compositionally biased region" description="Pro residues" evidence="1">
    <location>
        <begin position="479"/>
        <end position="494"/>
    </location>
</feature>
<sequence>MALGEPASTPSSGRTTGRALTCAGLAGALALAGPPLPVAAALQAAPTRAEPGSAAYAVTVRPHGPVARDVTVVLRAVSGSGPARPPHWGDHPSYCVPAEPGGPLRCTLGDVEHAVTMRVTLRTSTRASGLTVVTTVEDRSGSTLTVRVRPLRPAGTAGESTGRSRRQDRSAGRTGDEPVPEDAKGRAGRAERESGKTRSERAVKGDGSASGGVGGHAGRPERKNEKPQQRKPRGERTAGGEGSASDGVEGRAGKKPRQRKAPGERTSNSVGDRAGRPEQESGKSHRQQAPSGRVAEDGSGEGHAERPQEPRPAPVIPRTAPAPGGSRRAPGGPPRPGSGMTAQPNTTPGGATVSPGAGRGNAPGTAEGFQGTPDRTAVPGVPAPAPSGSGGTGGPGGRTDREPGRSPVAPDGQLGAAGSSPAPATGGVPGRSPAAGKPKQQPRKPAAEPAESGKGHAPGTGTDGQYPVPRQPAQQYPLPHQPAPQRPIPQPPAPEVNAEQVPVLPVQPGQGAAPAPPGRAPGEMPLPLITPTPPVAPSPSSSAPPPVVDQPPNIGDGRVALATPAGEDKGTPWPVVLGIVLAAEAALLWIAAYLGLWRRRIIAGKTSR</sequence>
<keyword evidence="2" id="KW-0472">Membrane</keyword>
<feature type="compositionally biased region" description="Low complexity" evidence="1">
    <location>
        <begin position="416"/>
        <end position="426"/>
    </location>
</feature>
<name>D1A776_THECD</name>
<feature type="compositionally biased region" description="Basic and acidic residues" evidence="1">
    <location>
        <begin position="218"/>
        <end position="238"/>
    </location>
</feature>
<feature type="transmembrane region" description="Helical" evidence="2">
    <location>
        <begin position="573"/>
        <end position="596"/>
    </location>
</feature>
<dbReference type="HOGENOM" id="CLU_448999_0_0_11"/>
<proteinExistence type="predicted"/>
<feature type="compositionally biased region" description="Basic and acidic residues" evidence="1">
    <location>
        <begin position="165"/>
        <end position="204"/>
    </location>
</feature>
<dbReference type="EMBL" id="CP001738">
    <property type="protein sequence ID" value="ACZ00282.1"/>
    <property type="molecule type" value="Genomic_DNA"/>
</dbReference>
<keyword evidence="2" id="KW-1133">Transmembrane helix</keyword>
<feature type="compositionally biased region" description="Pro residues" evidence="1">
    <location>
        <begin position="528"/>
        <end position="549"/>
    </location>
</feature>
<dbReference type="Proteomes" id="UP000001918">
    <property type="component" value="Chromosome"/>
</dbReference>
<feature type="compositionally biased region" description="Gly residues" evidence="1">
    <location>
        <begin position="388"/>
        <end position="397"/>
    </location>
</feature>
<feature type="compositionally biased region" description="Basic and acidic residues" evidence="1">
    <location>
        <begin position="273"/>
        <end position="283"/>
    </location>
</feature>
<keyword evidence="4" id="KW-1185">Reference proteome</keyword>